<evidence type="ECO:0000313" key="1">
    <source>
        <dbReference type="EMBL" id="PBC25087.1"/>
    </source>
</evidence>
<name>A0A2A3E013_APICC</name>
<dbReference type="AlphaFoldDB" id="A0A2A3E013"/>
<keyword evidence="2" id="KW-1185">Reference proteome</keyword>
<reference evidence="1 2" key="1">
    <citation type="submission" date="2014-07" db="EMBL/GenBank/DDBJ databases">
        <title>Genomic and transcriptomic analysis on Apis cerana provide comprehensive insights into honey bee biology.</title>
        <authorList>
            <person name="Diao Q."/>
            <person name="Sun L."/>
            <person name="Zheng H."/>
            <person name="Zheng H."/>
            <person name="Xu S."/>
            <person name="Wang S."/>
            <person name="Zeng Z."/>
            <person name="Hu F."/>
            <person name="Su S."/>
            <person name="Wu J."/>
        </authorList>
    </citation>
    <scope>NUCLEOTIDE SEQUENCE [LARGE SCALE GENOMIC DNA]</scope>
    <source>
        <tissue evidence="1">Pupae without intestine</tissue>
    </source>
</reference>
<evidence type="ECO:0000313" key="2">
    <source>
        <dbReference type="Proteomes" id="UP000242457"/>
    </source>
</evidence>
<organism evidence="1 2">
    <name type="scientific">Apis cerana cerana</name>
    <name type="common">Oriental honeybee</name>
    <dbReference type="NCBI Taxonomy" id="94128"/>
    <lineage>
        <taxon>Eukaryota</taxon>
        <taxon>Metazoa</taxon>
        <taxon>Ecdysozoa</taxon>
        <taxon>Arthropoda</taxon>
        <taxon>Hexapoda</taxon>
        <taxon>Insecta</taxon>
        <taxon>Pterygota</taxon>
        <taxon>Neoptera</taxon>
        <taxon>Endopterygota</taxon>
        <taxon>Hymenoptera</taxon>
        <taxon>Apocrita</taxon>
        <taxon>Aculeata</taxon>
        <taxon>Apoidea</taxon>
        <taxon>Anthophila</taxon>
        <taxon>Apidae</taxon>
        <taxon>Apis</taxon>
    </lineage>
</organism>
<dbReference type="OrthoDB" id="7699172at2759"/>
<dbReference type="EMBL" id="KZ288727">
    <property type="protein sequence ID" value="PBC25087.1"/>
    <property type="molecule type" value="Genomic_DNA"/>
</dbReference>
<accession>A0A2A3E013</accession>
<sequence length="105" mass="11972">MTYRKRVDVRSSIVALTNTKRDFPNSITIVPADAGIANSSDKTKEAVLKIVSLVADKLKIKHIKRISRNGILVETADQKDLTIFLEHPKLREASFVMFRRRNVHE</sequence>
<dbReference type="Proteomes" id="UP000242457">
    <property type="component" value="Unassembled WGS sequence"/>
</dbReference>
<proteinExistence type="predicted"/>
<protein>
    <submittedName>
        <fullName evidence="1">Uncharacterized protein</fullName>
    </submittedName>
</protein>
<gene>
    <name evidence="1" type="ORF">APICC_05442</name>
</gene>